<dbReference type="GO" id="GO:0016301">
    <property type="term" value="F:kinase activity"/>
    <property type="evidence" value="ECO:0007669"/>
    <property type="project" value="UniProtKB-KW"/>
</dbReference>
<sequence length="20" mass="2074">MNLVIIGAQASGKMTIGQEI</sequence>
<keyword evidence="1" id="KW-0418">Kinase</keyword>
<accession>A0A927XGW8</accession>
<proteinExistence type="predicted"/>
<dbReference type="EMBL" id="SVAF01000042">
    <property type="protein sequence ID" value="MBE6165580.1"/>
    <property type="molecule type" value="Genomic_DNA"/>
</dbReference>
<dbReference type="Proteomes" id="UP000700800">
    <property type="component" value="Unassembled WGS sequence"/>
</dbReference>
<reference evidence="1" key="1">
    <citation type="submission" date="2019-04" db="EMBL/GenBank/DDBJ databases">
        <title>Evolution of Biomass-Degrading Anaerobic Consortia Revealed by Metagenomics.</title>
        <authorList>
            <person name="Peng X."/>
        </authorList>
    </citation>
    <scope>NUCLEOTIDE SEQUENCE</scope>
    <source>
        <strain evidence="1">SIG195</strain>
    </source>
</reference>
<evidence type="ECO:0000313" key="2">
    <source>
        <dbReference type="Proteomes" id="UP000700800"/>
    </source>
</evidence>
<name>A0A927XGW8_9STRE</name>
<keyword evidence="1" id="KW-0808">Transferase</keyword>
<evidence type="ECO:0000313" key="1">
    <source>
        <dbReference type="EMBL" id="MBE6165580.1"/>
    </source>
</evidence>
<protein>
    <submittedName>
        <fullName evidence="1">Shikimate kinase</fullName>
    </submittedName>
</protein>
<dbReference type="AlphaFoldDB" id="A0A927XGW8"/>
<feature type="non-terminal residue" evidence="1">
    <location>
        <position position="20"/>
    </location>
</feature>
<gene>
    <name evidence="1" type="ORF">E7156_09955</name>
</gene>
<comment type="caution">
    <text evidence="1">The sequence shown here is derived from an EMBL/GenBank/DDBJ whole genome shotgun (WGS) entry which is preliminary data.</text>
</comment>
<organism evidence="1 2">
    <name type="scientific">Streptococcus gallolyticus</name>
    <dbReference type="NCBI Taxonomy" id="315405"/>
    <lineage>
        <taxon>Bacteria</taxon>
        <taxon>Bacillati</taxon>
        <taxon>Bacillota</taxon>
        <taxon>Bacilli</taxon>
        <taxon>Lactobacillales</taxon>
        <taxon>Streptococcaceae</taxon>
        <taxon>Streptococcus</taxon>
    </lineage>
</organism>